<comment type="caution">
    <text evidence="1">The sequence shown here is derived from an EMBL/GenBank/DDBJ whole genome shotgun (WGS) entry which is preliminary data.</text>
</comment>
<dbReference type="AlphaFoldDB" id="A0A9D4C0F2"/>
<reference evidence="1" key="2">
    <citation type="submission" date="2020-11" db="EMBL/GenBank/DDBJ databases">
        <authorList>
            <person name="McCartney M.A."/>
            <person name="Auch B."/>
            <person name="Kono T."/>
            <person name="Mallez S."/>
            <person name="Becker A."/>
            <person name="Gohl D.M."/>
            <person name="Silverstein K.A.T."/>
            <person name="Koren S."/>
            <person name="Bechman K.B."/>
            <person name="Herman A."/>
            <person name="Abrahante J.E."/>
            <person name="Garbe J."/>
        </authorList>
    </citation>
    <scope>NUCLEOTIDE SEQUENCE</scope>
    <source>
        <strain evidence="1">Duluth1</strain>
        <tissue evidence="1">Whole animal</tissue>
    </source>
</reference>
<protein>
    <submittedName>
        <fullName evidence="1">Uncharacterized protein</fullName>
    </submittedName>
</protein>
<keyword evidence="2" id="KW-1185">Reference proteome</keyword>
<accession>A0A9D4C0F2</accession>
<gene>
    <name evidence="1" type="ORF">DPMN_057582</name>
</gene>
<dbReference type="Proteomes" id="UP000828390">
    <property type="component" value="Unassembled WGS sequence"/>
</dbReference>
<dbReference type="EMBL" id="JAIWYP010000013">
    <property type="protein sequence ID" value="KAH3714880.1"/>
    <property type="molecule type" value="Genomic_DNA"/>
</dbReference>
<name>A0A9D4C0F2_DREPO</name>
<sequence>MEQKVENVRKLVETAVVLAANEVDYEDEEHNFVPGAWRHGPHWEDVPQPPARGNLATVDARHQRDHLRDYFVSPVGAVDWQQRMAGVVLPAAVEERNGSEAEDEY</sequence>
<evidence type="ECO:0000313" key="1">
    <source>
        <dbReference type="EMBL" id="KAH3714880.1"/>
    </source>
</evidence>
<evidence type="ECO:0000313" key="2">
    <source>
        <dbReference type="Proteomes" id="UP000828390"/>
    </source>
</evidence>
<proteinExistence type="predicted"/>
<reference evidence="1" key="1">
    <citation type="journal article" date="2019" name="bioRxiv">
        <title>The Genome of the Zebra Mussel, Dreissena polymorpha: A Resource for Invasive Species Research.</title>
        <authorList>
            <person name="McCartney M.A."/>
            <person name="Auch B."/>
            <person name="Kono T."/>
            <person name="Mallez S."/>
            <person name="Zhang Y."/>
            <person name="Obille A."/>
            <person name="Becker A."/>
            <person name="Abrahante J.E."/>
            <person name="Garbe J."/>
            <person name="Badalamenti J.P."/>
            <person name="Herman A."/>
            <person name="Mangelson H."/>
            <person name="Liachko I."/>
            <person name="Sullivan S."/>
            <person name="Sone E.D."/>
            <person name="Koren S."/>
            <person name="Silverstein K.A.T."/>
            <person name="Beckman K.B."/>
            <person name="Gohl D.M."/>
        </authorList>
    </citation>
    <scope>NUCLEOTIDE SEQUENCE</scope>
    <source>
        <strain evidence="1">Duluth1</strain>
        <tissue evidence="1">Whole animal</tissue>
    </source>
</reference>
<organism evidence="1 2">
    <name type="scientific">Dreissena polymorpha</name>
    <name type="common">Zebra mussel</name>
    <name type="synonym">Mytilus polymorpha</name>
    <dbReference type="NCBI Taxonomy" id="45954"/>
    <lineage>
        <taxon>Eukaryota</taxon>
        <taxon>Metazoa</taxon>
        <taxon>Spiralia</taxon>
        <taxon>Lophotrochozoa</taxon>
        <taxon>Mollusca</taxon>
        <taxon>Bivalvia</taxon>
        <taxon>Autobranchia</taxon>
        <taxon>Heteroconchia</taxon>
        <taxon>Euheterodonta</taxon>
        <taxon>Imparidentia</taxon>
        <taxon>Neoheterodontei</taxon>
        <taxon>Myida</taxon>
        <taxon>Dreissenoidea</taxon>
        <taxon>Dreissenidae</taxon>
        <taxon>Dreissena</taxon>
    </lineage>
</organism>